<comment type="caution">
    <text evidence="3">The sequence shown here is derived from an EMBL/GenBank/DDBJ whole genome shotgun (WGS) entry which is preliminary data.</text>
</comment>
<dbReference type="AlphaFoldDB" id="A0A8H5IIL0"/>
<name>A0A8H5IIL0_9HYPO</name>
<keyword evidence="2" id="KW-1133">Transmembrane helix</keyword>
<feature type="transmembrane region" description="Helical" evidence="2">
    <location>
        <begin position="572"/>
        <end position="598"/>
    </location>
</feature>
<feature type="transmembrane region" description="Helical" evidence="2">
    <location>
        <begin position="39"/>
        <end position="65"/>
    </location>
</feature>
<evidence type="ECO:0000313" key="3">
    <source>
        <dbReference type="EMBL" id="KAF5537587.1"/>
    </source>
</evidence>
<organism evidence="3 4">
    <name type="scientific">Fusarium mexicanum</name>
    <dbReference type="NCBI Taxonomy" id="751941"/>
    <lineage>
        <taxon>Eukaryota</taxon>
        <taxon>Fungi</taxon>
        <taxon>Dikarya</taxon>
        <taxon>Ascomycota</taxon>
        <taxon>Pezizomycotina</taxon>
        <taxon>Sordariomycetes</taxon>
        <taxon>Hypocreomycetidae</taxon>
        <taxon>Hypocreales</taxon>
        <taxon>Nectriaceae</taxon>
        <taxon>Fusarium</taxon>
        <taxon>Fusarium fujikuroi species complex</taxon>
    </lineage>
</organism>
<keyword evidence="2" id="KW-0472">Membrane</keyword>
<proteinExistence type="predicted"/>
<evidence type="ECO:0000256" key="1">
    <source>
        <dbReference type="SAM" id="MobiDB-lite"/>
    </source>
</evidence>
<feature type="transmembrane region" description="Helical" evidence="2">
    <location>
        <begin position="86"/>
        <end position="108"/>
    </location>
</feature>
<reference evidence="3 4" key="1">
    <citation type="submission" date="2020-05" db="EMBL/GenBank/DDBJ databases">
        <title>Identification and distribution of gene clusters putatively required for synthesis of sphingolipid metabolism inhibitors in phylogenetically diverse species of the filamentous fungus Fusarium.</title>
        <authorList>
            <person name="Kim H.-S."/>
            <person name="Busman M."/>
            <person name="Brown D.W."/>
            <person name="Divon H."/>
            <person name="Uhlig S."/>
            <person name="Proctor R.H."/>
        </authorList>
    </citation>
    <scope>NUCLEOTIDE SEQUENCE [LARGE SCALE GENOMIC DNA]</scope>
    <source>
        <strain evidence="3 4">NRRL 53147</strain>
    </source>
</reference>
<evidence type="ECO:0000256" key="2">
    <source>
        <dbReference type="SAM" id="Phobius"/>
    </source>
</evidence>
<gene>
    <name evidence="3" type="ORF">FMEXI_9794</name>
</gene>
<keyword evidence="4" id="KW-1185">Reference proteome</keyword>
<evidence type="ECO:0000313" key="4">
    <source>
        <dbReference type="Proteomes" id="UP000522262"/>
    </source>
</evidence>
<dbReference type="EMBL" id="JAAOAM010000231">
    <property type="protein sequence ID" value="KAF5537587.1"/>
    <property type="molecule type" value="Genomic_DNA"/>
</dbReference>
<feature type="region of interest" description="Disordered" evidence="1">
    <location>
        <begin position="1"/>
        <end position="31"/>
    </location>
</feature>
<keyword evidence="2" id="KW-0812">Transmembrane</keyword>
<sequence length="675" mass="73971">MERQSYELLRRGAPVELENKQSPGESAWPPEPRPLPQSFWASISSIISFLPLLMLPIPFAVLLVFMARLEGKPLSRRGDAIFQGMGLASTLWPIAFAAILGSLARTIALYRAERGTNLGTLGILLGSQTLMSTLTSAFNLRIVSHWAILLIILWSLSPLGGQAVLRAIHVTFNTKAQPCDLMYSPATNSGIPFDKDRWSISTNSPHDWSPELNTAGSDMSTIKVLFGAALSAPNSLGQAANGSSDSFGAVMQQIGNGTASLLARTDPWGNFRVPQITSLPGYSSFKPYKWLDVPTDQLVTYESLIGIPLWGIPIFPGNLTFEIPASYATLKCSRWFDTVKWLEANPGILKSHKKDDIHSDMGESENNSNHSQVYMDTPNNKKGFNFSAKNITSKGLMTHGTFVFGNFGHSTVCDIGHIYVDVDVICERPTRFDQMACKTRRICHSPSRPFPKVDHQLVGHGAHIFLCGLPFLASSSSPGLKSPMENYLADPAKGIGRLATPEFDYIGTEYTKLPLPVFAERLAIIINTALRLYWSPYTILDMEGVPVSETDHYGNVTSILALTSKVYGTRKVWMATAILSLAIMFSAAILTVGLRLVIRAPDFLTHVAALTRDSAYMDLAPGGSMLTGDERARLLKDLPLKIMDIEPDNAVGYIALSDKVGNTEERLGNDGRVYR</sequence>
<dbReference type="Proteomes" id="UP000522262">
    <property type="component" value="Unassembled WGS sequence"/>
</dbReference>
<feature type="transmembrane region" description="Helical" evidence="2">
    <location>
        <begin position="147"/>
        <end position="165"/>
    </location>
</feature>
<accession>A0A8H5IIL0</accession>
<protein>
    <submittedName>
        <fullName evidence="3">Uncharacterized protein</fullName>
    </submittedName>
</protein>
<feature type="compositionally biased region" description="Basic and acidic residues" evidence="1">
    <location>
        <begin position="1"/>
        <end position="10"/>
    </location>
</feature>